<gene>
    <name evidence="9" type="primary">AlNc14C9G1139</name>
    <name evidence="9" type="ORF">ALNC14_012910</name>
</gene>
<dbReference type="GO" id="GO:0000785">
    <property type="term" value="C:chromatin"/>
    <property type="evidence" value="ECO:0007669"/>
    <property type="project" value="TreeGrafter"/>
</dbReference>
<dbReference type="InterPro" id="IPR013087">
    <property type="entry name" value="Znf_C2H2_type"/>
</dbReference>
<evidence type="ECO:0000256" key="3">
    <source>
        <dbReference type="ARBA" id="ARBA00022771"/>
    </source>
</evidence>
<dbReference type="GO" id="GO:0031519">
    <property type="term" value="C:PcG protein complex"/>
    <property type="evidence" value="ECO:0007669"/>
    <property type="project" value="TreeGrafter"/>
</dbReference>
<keyword evidence="1" id="KW-0479">Metal-binding</keyword>
<evidence type="ECO:0000256" key="5">
    <source>
        <dbReference type="ARBA" id="ARBA00023242"/>
    </source>
</evidence>
<feature type="region of interest" description="Disordered" evidence="7">
    <location>
        <begin position="493"/>
        <end position="536"/>
    </location>
</feature>
<protein>
    <submittedName>
        <fullName evidence="9">Uncharacterized protein AlNc14C9G1139</fullName>
    </submittedName>
</protein>
<dbReference type="Pfam" id="PF00096">
    <property type="entry name" value="zf-C2H2"/>
    <property type="match status" value="3"/>
</dbReference>
<feature type="region of interest" description="Disordered" evidence="7">
    <location>
        <begin position="293"/>
        <end position="323"/>
    </location>
</feature>
<dbReference type="EMBL" id="FR824054">
    <property type="protein sequence ID" value="CCA15148.1"/>
    <property type="molecule type" value="Genomic_DNA"/>
</dbReference>
<evidence type="ECO:0000256" key="6">
    <source>
        <dbReference type="PROSITE-ProRule" id="PRU00042"/>
    </source>
</evidence>
<feature type="compositionally biased region" description="Polar residues" evidence="7">
    <location>
        <begin position="416"/>
        <end position="434"/>
    </location>
</feature>
<dbReference type="InterPro" id="IPR036236">
    <property type="entry name" value="Znf_C2H2_sf"/>
</dbReference>
<evidence type="ECO:0000256" key="4">
    <source>
        <dbReference type="ARBA" id="ARBA00022833"/>
    </source>
</evidence>
<reference evidence="9" key="2">
    <citation type="submission" date="2011-02" db="EMBL/GenBank/DDBJ databases">
        <authorList>
            <person name="MacLean D."/>
        </authorList>
    </citation>
    <scope>NUCLEOTIDE SEQUENCE</scope>
</reference>
<feature type="compositionally biased region" description="Basic and acidic residues" evidence="7">
    <location>
        <begin position="504"/>
        <end position="516"/>
    </location>
</feature>
<dbReference type="FunFam" id="3.30.160.60:FF:000072">
    <property type="entry name" value="zinc finger protein 143 isoform X1"/>
    <property type="match status" value="2"/>
</dbReference>
<evidence type="ECO:0000256" key="2">
    <source>
        <dbReference type="ARBA" id="ARBA00022737"/>
    </source>
</evidence>
<proteinExistence type="predicted"/>
<dbReference type="PANTHER" id="PTHR14003">
    <property type="entry name" value="TRANSCRIPTIONAL REPRESSOR PROTEIN YY"/>
    <property type="match status" value="1"/>
</dbReference>
<evidence type="ECO:0000259" key="8">
    <source>
        <dbReference type="PROSITE" id="PS50157"/>
    </source>
</evidence>
<keyword evidence="5" id="KW-0539">Nucleus</keyword>
<reference evidence="9" key="1">
    <citation type="journal article" date="2011" name="PLoS Biol.">
        <title>Gene gain and loss during evolution of obligate parasitism in the white rust pathogen of Arabidopsis thaliana.</title>
        <authorList>
            <person name="Kemen E."/>
            <person name="Gardiner A."/>
            <person name="Schultz-Larsen T."/>
            <person name="Kemen A.C."/>
            <person name="Balmuth A.L."/>
            <person name="Robert-Seilaniantz A."/>
            <person name="Bailey K."/>
            <person name="Holub E."/>
            <person name="Studholme D.J."/>
            <person name="Maclean D."/>
            <person name="Jones J.D."/>
        </authorList>
    </citation>
    <scope>NUCLEOTIDE SEQUENCE</scope>
</reference>
<feature type="domain" description="C2H2-type" evidence="8">
    <location>
        <begin position="129"/>
        <end position="158"/>
    </location>
</feature>
<dbReference type="PROSITE" id="PS00028">
    <property type="entry name" value="ZINC_FINGER_C2H2_1"/>
    <property type="match status" value="3"/>
</dbReference>
<dbReference type="PROSITE" id="PS50157">
    <property type="entry name" value="ZINC_FINGER_C2H2_2"/>
    <property type="match status" value="3"/>
</dbReference>
<keyword evidence="4" id="KW-0862">Zinc</keyword>
<dbReference type="AlphaFoldDB" id="F0W266"/>
<dbReference type="HOGENOM" id="CLU_494693_0_0_1"/>
<feature type="compositionally biased region" description="Basic and acidic residues" evidence="7">
    <location>
        <begin position="362"/>
        <end position="380"/>
    </location>
</feature>
<dbReference type="GO" id="GO:0008270">
    <property type="term" value="F:zinc ion binding"/>
    <property type="evidence" value="ECO:0007669"/>
    <property type="project" value="UniProtKB-KW"/>
</dbReference>
<evidence type="ECO:0000313" key="9">
    <source>
        <dbReference type="EMBL" id="CCA15148.1"/>
    </source>
</evidence>
<organism evidence="9">
    <name type="scientific">Albugo laibachii Nc14</name>
    <dbReference type="NCBI Taxonomy" id="890382"/>
    <lineage>
        <taxon>Eukaryota</taxon>
        <taxon>Sar</taxon>
        <taxon>Stramenopiles</taxon>
        <taxon>Oomycota</taxon>
        <taxon>Peronosporomycetes</taxon>
        <taxon>Albuginales</taxon>
        <taxon>Albuginaceae</taxon>
        <taxon>Albugo</taxon>
    </lineage>
</organism>
<feature type="domain" description="C2H2-type" evidence="8">
    <location>
        <begin position="159"/>
        <end position="188"/>
    </location>
</feature>
<dbReference type="SMART" id="SM00355">
    <property type="entry name" value="ZnF_C2H2"/>
    <property type="match status" value="4"/>
</dbReference>
<dbReference type="FunFam" id="3.30.160.60:FF:000125">
    <property type="entry name" value="Putative zinc finger protein 143"/>
    <property type="match status" value="1"/>
</dbReference>
<dbReference type="GO" id="GO:0000981">
    <property type="term" value="F:DNA-binding transcription factor activity, RNA polymerase II-specific"/>
    <property type="evidence" value="ECO:0007669"/>
    <property type="project" value="TreeGrafter"/>
</dbReference>
<dbReference type="GO" id="GO:0005667">
    <property type="term" value="C:transcription regulator complex"/>
    <property type="evidence" value="ECO:0007669"/>
    <property type="project" value="TreeGrafter"/>
</dbReference>
<dbReference type="SUPFAM" id="SSF57667">
    <property type="entry name" value="beta-beta-alpha zinc fingers"/>
    <property type="match status" value="2"/>
</dbReference>
<keyword evidence="3 6" id="KW-0863">Zinc-finger</keyword>
<feature type="domain" description="C2H2-type" evidence="8">
    <location>
        <begin position="189"/>
        <end position="218"/>
    </location>
</feature>
<feature type="compositionally biased region" description="Low complexity" evidence="7">
    <location>
        <begin position="293"/>
        <end position="304"/>
    </location>
</feature>
<accession>F0W266</accession>
<dbReference type="PANTHER" id="PTHR14003:SF23">
    <property type="entry name" value="ZINC FINGER PROTEIN 143"/>
    <property type="match status" value="1"/>
</dbReference>
<keyword evidence="2" id="KW-0677">Repeat</keyword>
<feature type="compositionally biased region" description="Basic and acidic residues" evidence="7">
    <location>
        <begin position="306"/>
        <end position="320"/>
    </location>
</feature>
<feature type="region of interest" description="Disordered" evidence="7">
    <location>
        <begin position="361"/>
        <end position="434"/>
    </location>
</feature>
<sequence length="551" mass="62652">MGNNKGMVEAHHDSNVHSQFQTKTSSCNSSSWYPSDPLARMMESASSIHLDSGSSPSHTDSVIANFNDESLSTLSNATISYNNPSVTNEHQTLGTSHEGGCDNSPQAHVKKNRLFESSRKSILTQKEVFMCPEIHCGKQFPRSFALRRHMRIHTGIKPYRCDYEGCTQCFNTSGNLSRHKRIHSGERPYPCIVPSCEKRFNTSTKLKRHMRSHFPEGEHLFRCIGMDCTWSSDNYKEYVQHQKIQHNIAAKYRTGDMSMSDQQKYMGLYRYNSSMASPLEQNVYPQPCISRSYASSSSTNAYRTTEYAERESQRPRESYHRVSPHLHAAQDEFSVAAGDDTDRHYKHQHDILTEEGGMVSTYHHESQRKGHIQEHDYESKRRTKYHNVRSPSLSNPISASEFPLASHDTYELEQHPTPSTGPSEQTSFYGSRSGGYESSISYNSGTNYNNEPSSASLHQIGRLRHDLNYTNAPFSMTSVLQNQRAPMLGSIQHAPLLRPPPRSPTEESTVKQEHHQRYQQQPYNSYPVPPMQPAAPEFTGEELSVVLELMK</sequence>
<dbReference type="GO" id="GO:0000978">
    <property type="term" value="F:RNA polymerase II cis-regulatory region sequence-specific DNA binding"/>
    <property type="evidence" value="ECO:0007669"/>
    <property type="project" value="TreeGrafter"/>
</dbReference>
<evidence type="ECO:0000256" key="1">
    <source>
        <dbReference type="ARBA" id="ARBA00022723"/>
    </source>
</evidence>
<feature type="compositionally biased region" description="Polar residues" evidence="7">
    <location>
        <begin position="389"/>
        <end position="398"/>
    </location>
</feature>
<dbReference type="Gene3D" id="3.30.160.60">
    <property type="entry name" value="Classic Zinc Finger"/>
    <property type="match status" value="3"/>
</dbReference>
<name>F0W266_9STRA</name>
<evidence type="ECO:0000256" key="7">
    <source>
        <dbReference type="SAM" id="MobiDB-lite"/>
    </source>
</evidence>